<dbReference type="CDD" id="cd01335">
    <property type="entry name" value="Radical_SAM"/>
    <property type="match status" value="1"/>
</dbReference>
<dbReference type="GO" id="GO:0046872">
    <property type="term" value="F:metal ion binding"/>
    <property type="evidence" value="ECO:0007669"/>
    <property type="project" value="UniProtKB-KW"/>
</dbReference>
<dbReference type="PATRIC" id="fig|1706435.3.peg.1040"/>
<evidence type="ECO:0000256" key="2">
    <source>
        <dbReference type="ARBA" id="ARBA00022723"/>
    </source>
</evidence>
<dbReference type="Proteomes" id="UP000092420">
    <property type="component" value="Unassembled WGS sequence"/>
</dbReference>
<name>A0A150JJB7_9EURY</name>
<dbReference type="SMART" id="SM00729">
    <property type="entry name" value="Elp3"/>
    <property type="match status" value="1"/>
</dbReference>
<dbReference type="InterPro" id="IPR007197">
    <property type="entry name" value="rSAM"/>
</dbReference>
<sequence length="307" mass="35327">MMIIMTVLFSLGSAVKLGLKKGIPLVDQRTCYLMIEGECNAGCLFCIRPKDQSKLSRLPWYSFDLEKSITQIEAIFERVCIQSISYNKFIFDIKDIITKFSIKIPISVSLSLKNYNEIDSLYGNVDKIGIGLDCARKDIFKQMKPYYSWNKTWKGIENASEIFGKYNVICHLIAGLGETEKDMILTFQKLFDMGTYPSLFAFTPIKGTIFEKLSPPNILSYRRLQIAQYLITSNIKKAEEFHFEKGDIFFDNEDFNNLKPDIFVTRGCPSCDRPFYNESPKGNIYNFPNMSLVPQDILKGILDHKVY</sequence>
<dbReference type="SFLD" id="SFLDG01098">
    <property type="entry name" value="Uncharacterised_Radical_SAM_Su"/>
    <property type="match status" value="1"/>
</dbReference>
<evidence type="ECO:0000313" key="6">
    <source>
        <dbReference type="EMBL" id="KYC54560.1"/>
    </source>
</evidence>
<dbReference type="AlphaFoldDB" id="A0A150JJB7"/>
<dbReference type="EMBL" id="LNJB01000011">
    <property type="protein sequence ID" value="KYC54560.1"/>
    <property type="molecule type" value="Genomic_DNA"/>
</dbReference>
<dbReference type="InterPro" id="IPR006638">
    <property type="entry name" value="Elp3/MiaA/NifB-like_rSAM"/>
</dbReference>
<proteinExistence type="predicted"/>
<evidence type="ECO:0000256" key="4">
    <source>
        <dbReference type="ARBA" id="ARBA00023014"/>
    </source>
</evidence>
<reference evidence="7 8" key="1">
    <citation type="journal article" date="2016" name="ISME J.">
        <title>Chasing the elusive Euryarchaeota class WSA2: genomes reveal a uniquely fastidious methyl-reducing methanogen.</title>
        <authorList>
            <person name="Nobu M.K."/>
            <person name="Narihiro T."/>
            <person name="Kuroda K."/>
            <person name="Mei R."/>
            <person name="Liu W.T."/>
        </authorList>
    </citation>
    <scope>NUCLEOTIDE SEQUENCE [LARGE SCALE GENOMIC DNA]</scope>
    <source>
        <strain evidence="6">ADurb1013_Bin02101</strain>
        <strain evidence="7">ADurb1213_Bin02801</strain>
    </source>
</reference>
<dbReference type="EMBL" id="LNJE01000011">
    <property type="protein sequence ID" value="KYC57520.1"/>
    <property type="molecule type" value="Genomic_DNA"/>
</dbReference>
<accession>A0A150JJB7</accession>
<evidence type="ECO:0000313" key="8">
    <source>
        <dbReference type="Proteomes" id="UP000092420"/>
    </source>
</evidence>
<evidence type="ECO:0000313" key="7">
    <source>
        <dbReference type="EMBL" id="KYC57520.1"/>
    </source>
</evidence>
<keyword evidence="2" id="KW-0479">Metal-binding</keyword>
<evidence type="ECO:0000256" key="1">
    <source>
        <dbReference type="ARBA" id="ARBA00022691"/>
    </source>
</evidence>
<feature type="domain" description="Radical SAM core" evidence="5">
    <location>
        <begin position="23"/>
        <end position="240"/>
    </location>
</feature>
<dbReference type="Gene3D" id="3.20.20.70">
    <property type="entry name" value="Aldolase class I"/>
    <property type="match status" value="1"/>
</dbReference>
<accession>A0A150JBH5</accession>
<keyword evidence="1" id="KW-0949">S-adenosyl-L-methionine</keyword>
<dbReference type="Pfam" id="PF04055">
    <property type="entry name" value="Radical_SAM"/>
    <property type="match status" value="1"/>
</dbReference>
<accession>A0A150JJW6</accession>
<evidence type="ECO:0000256" key="3">
    <source>
        <dbReference type="ARBA" id="ARBA00023004"/>
    </source>
</evidence>
<keyword evidence="3" id="KW-0408">Iron</keyword>
<organism evidence="7">
    <name type="scientific">Candidatus Methanofastidiosum methylothiophilum</name>
    <dbReference type="NCBI Taxonomy" id="1705564"/>
    <lineage>
        <taxon>Archaea</taxon>
        <taxon>Methanobacteriati</taxon>
        <taxon>Methanobacteriota</taxon>
        <taxon>Stenosarchaea group</taxon>
        <taxon>Candidatus Methanofastidiosia</taxon>
        <taxon>Candidatus Methanofastidiosales</taxon>
        <taxon>Candidatus Methanofastidiosaceae</taxon>
        <taxon>Candidatus Methanofastidiosum</taxon>
    </lineage>
</organism>
<protein>
    <submittedName>
        <fullName evidence="7">Radical SAM superfamily protein</fullName>
    </submittedName>
</protein>
<dbReference type="InterPro" id="IPR058240">
    <property type="entry name" value="rSAM_sf"/>
</dbReference>
<dbReference type="GO" id="GO:0051536">
    <property type="term" value="F:iron-sulfur cluster binding"/>
    <property type="evidence" value="ECO:0007669"/>
    <property type="project" value="UniProtKB-KW"/>
</dbReference>
<gene>
    <name evidence="6" type="ORF">AN188_00949</name>
    <name evidence="7" type="ORF">APG09_01049</name>
</gene>
<dbReference type="SFLD" id="SFLDS00029">
    <property type="entry name" value="Radical_SAM"/>
    <property type="match status" value="1"/>
</dbReference>
<evidence type="ECO:0000259" key="5">
    <source>
        <dbReference type="PROSITE" id="PS51918"/>
    </source>
</evidence>
<keyword evidence="4" id="KW-0411">Iron-sulfur</keyword>
<dbReference type="InterPro" id="IPR013785">
    <property type="entry name" value="Aldolase_TIM"/>
</dbReference>
<comment type="caution">
    <text evidence="7">The sequence shown here is derived from an EMBL/GenBank/DDBJ whole genome shotgun (WGS) entry which is preliminary data.</text>
</comment>
<dbReference type="PATRIC" id="fig|1706433.3.peg.951"/>
<dbReference type="SUPFAM" id="SSF102114">
    <property type="entry name" value="Radical SAM enzymes"/>
    <property type="match status" value="1"/>
</dbReference>
<dbReference type="PROSITE" id="PS51918">
    <property type="entry name" value="RADICAL_SAM"/>
    <property type="match status" value="1"/>
</dbReference>
<dbReference type="GO" id="GO:0003824">
    <property type="term" value="F:catalytic activity"/>
    <property type="evidence" value="ECO:0007669"/>
    <property type="project" value="InterPro"/>
</dbReference>